<keyword evidence="8" id="KW-1185">Reference proteome</keyword>
<sequence>MRIKARLDVLRKRFILLVVGSVLAVVGIVGTWLLFEMSQSCGPSGLKRLGDAGECVGVTDGGVGFGDEYEEYERVFDLIKVANDEVIDEAHERNTTYYSIAYMTSFTLTDADSNTRKAVLDELQGAYDALRRHNSERAPKIRLLIANTGSTAQHWEHTVAELAKRQRTEDRLVAVAGLGPSEEQNIAAVEKLSEERLAIVASTMTADFEPPIENFVRVAPTNADQALAAVNHLKLQGHTEMMIIRDIRGSNHYAQTLADAFEESVGEAGQDLIISYGSDNERWENEIHQVPGQVCTDAREELALLFAGRSEELVRMVQRLGAEPVCDDKSITVMTGDDLSNLTAEELTGVAAMKNIQVLYTGLAHPGAVKEVNQAVNRESLERFEPGGAYSKRFGNPTDDGRAMMGHDAVLVITHAMVAALGDSETTAELDITGEDVGRMLFHMKGGNTVKGASGCLSFDDEGNPINKSIPILTIAEEEQKGVVTVLAMSAPDGTLRETPGSRSCGG</sequence>
<keyword evidence="3 5" id="KW-1133">Transmembrane helix</keyword>
<evidence type="ECO:0000256" key="3">
    <source>
        <dbReference type="ARBA" id="ARBA00022989"/>
    </source>
</evidence>
<dbReference type="Proteomes" id="UP000185511">
    <property type="component" value="Chromosome"/>
</dbReference>
<organism evidence="7 8">
    <name type="scientific">Actinoalloteichus fjordicus</name>
    <dbReference type="NCBI Taxonomy" id="1612552"/>
    <lineage>
        <taxon>Bacteria</taxon>
        <taxon>Bacillati</taxon>
        <taxon>Actinomycetota</taxon>
        <taxon>Actinomycetes</taxon>
        <taxon>Pseudonocardiales</taxon>
        <taxon>Pseudonocardiaceae</taxon>
        <taxon>Actinoalloteichus</taxon>
    </lineage>
</organism>
<dbReference type="GO" id="GO:0016020">
    <property type="term" value="C:membrane"/>
    <property type="evidence" value="ECO:0007669"/>
    <property type="project" value="UniProtKB-SubCell"/>
</dbReference>
<evidence type="ECO:0000259" key="6">
    <source>
        <dbReference type="Pfam" id="PF01094"/>
    </source>
</evidence>
<evidence type="ECO:0000256" key="5">
    <source>
        <dbReference type="SAM" id="Phobius"/>
    </source>
</evidence>
<proteinExistence type="predicted"/>
<dbReference type="Pfam" id="PF01094">
    <property type="entry name" value="ANF_receptor"/>
    <property type="match status" value="1"/>
</dbReference>
<dbReference type="KEGG" id="acad:UA74_16575"/>
<dbReference type="AlphaFoldDB" id="A0AAC9LEF4"/>
<feature type="transmembrane region" description="Helical" evidence="5">
    <location>
        <begin position="14"/>
        <end position="35"/>
    </location>
</feature>
<dbReference type="InterPro" id="IPR001828">
    <property type="entry name" value="ANF_lig-bd_rcpt"/>
</dbReference>
<evidence type="ECO:0000256" key="2">
    <source>
        <dbReference type="ARBA" id="ARBA00022692"/>
    </source>
</evidence>
<reference evidence="8" key="1">
    <citation type="submission" date="2016-06" db="EMBL/GenBank/DDBJ databases">
        <title>Complete genome sequence of Actinoalloteichus fjordicus DSM 46855 (=ADI127-17), type strain of the new species Actinoalloteichus fjordicus.</title>
        <authorList>
            <person name="Ruckert C."/>
            <person name="Nouioui I."/>
            <person name="Willmese J."/>
            <person name="van Wezel G."/>
            <person name="Klenk H.-P."/>
            <person name="Kalinowski J."/>
            <person name="Zotchev S.B."/>
        </authorList>
    </citation>
    <scope>NUCLEOTIDE SEQUENCE [LARGE SCALE GENOMIC DNA]</scope>
    <source>
        <strain evidence="8">ADI127-7</strain>
    </source>
</reference>
<dbReference type="SUPFAM" id="SSF53822">
    <property type="entry name" value="Periplasmic binding protein-like I"/>
    <property type="match status" value="1"/>
</dbReference>
<keyword evidence="4 5" id="KW-0472">Membrane</keyword>
<protein>
    <recommendedName>
        <fullName evidence="6">Receptor ligand binding region domain-containing protein</fullName>
    </recommendedName>
</protein>
<evidence type="ECO:0000313" key="8">
    <source>
        <dbReference type="Proteomes" id="UP000185511"/>
    </source>
</evidence>
<keyword evidence="2 5" id="KW-0812">Transmembrane</keyword>
<feature type="domain" description="Receptor ligand binding region" evidence="6">
    <location>
        <begin position="129"/>
        <end position="474"/>
    </location>
</feature>
<comment type="subcellular location">
    <subcellularLocation>
        <location evidence="1">Membrane</location>
    </subcellularLocation>
</comment>
<dbReference type="Gene3D" id="3.40.50.2300">
    <property type="match status" value="2"/>
</dbReference>
<evidence type="ECO:0000313" key="7">
    <source>
        <dbReference type="EMBL" id="APU15345.1"/>
    </source>
</evidence>
<evidence type="ECO:0000256" key="1">
    <source>
        <dbReference type="ARBA" id="ARBA00004370"/>
    </source>
</evidence>
<evidence type="ECO:0000256" key="4">
    <source>
        <dbReference type="ARBA" id="ARBA00023136"/>
    </source>
</evidence>
<name>A0AAC9LEF4_9PSEU</name>
<gene>
    <name evidence="7" type="ORF">UA74_16575</name>
</gene>
<accession>A0AAC9LEF4</accession>
<dbReference type="InterPro" id="IPR028082">
    <property type="entry name" value="Peripla_BP_I"/>
</dbReference>
<dbReference type="RefSeq" id="WP_075741091.1">
    <property type="nucleotide sequence ID" value="NZ_CP016076.1"/>
</dbReference>
<dbReference type="EMBL" id="CP016076">
    <property type="protein sequence ID" value="APU15345.1"/>
    <property type="molecule type" value="Genomic_DNA"/>
</dbReference>